<dbReference type="AlphaFoldDB" id="A0AB32W8U4"/>
<dbReference type="PANTHER" id="PTHR33067">
    <property type="entry name" value="RNA-DIRECTED DNA POLYMERASE-RELATED"/>
    <property type="match status" value="1"/>
</dbReference>
<accession>A0AB32W8U4</accession>
<reference evidence="2" key="1">
    <citation type="journal article" date="1997" name="Nucleic Acids Res.">
        <title>tRNAscan-SE: a program for improved detection of transfer RNA genes in genomic sequence.</title>
        <authorList>
            <person name="Lowe T.M."/>
            <person name="Eddy S.R."/>
        </authorList>
    </citation>
    <scope>NUCLEOTIDE SEQUENCE [LARGE SCALE GENOMIC DNA]</scope>
    <source>
        <strain evidence="2">r\B97-61/B2</strain>
    </source>
</reference>
<protein>
    <submittedName>
        <fullName evidence="3">Uncharacterized protein LOC108661554</fullName>
    </submittedName>
</protein>
<dbReference type="PANTHER" id="PTHR33067:SF31">
    <property type="entry name" value="RNA-DIRECTED DNA POLYMERASE"/>
    <property type="match status" value="1"/>
</dbReference>
<proteinExistence type="predicted"/>
<organism evidence="2 3">
    <name type="scientific">Theobroma cacao</name>
    <name type="common">Cacao</name>
    <name type="synonym">Cocoa</name>
    <dbReference type="NCBI Taxonomy" id="3641"/>
    <lineage>
        <taxon>Eukaryota</taxon>
        <taxon>Viridiplantae</taxon>
        <taxon>Streptophyta</taxon>
        <taxon>Embryophyta</taxon>
        <taxon>Tracheophyta</taxon>
        <taxon>Spermatophyta</taxon>
        <taxon>Magnoliopsida</taxon>
        <taxon>eudicotyledons</taxon>
        <taxon>Gunneridae</taxon>
        <taxon>Pentapetalae</taxon>
        <taxon>rosids</taxon>
        <taxon>malvids</taxon>
        <taxon>Malvales</taxon>
        <taxon>Malvaceae</taxon>
        <taxon>Byttnerioideae</taxon>
        <taxon>Theobroma</taxon>
    </lineage>
</organism>
<dbReference type="Gramene" id="Tc04v2_t005030.1">
    <property type="protein sequence ID" value="Tc04v2_p005030.1"/>
    <property type="gene ID" value="Tc04v2_g005030"/>
</dbReference>
<evidence type="ECO:0000313" key="2">
    <source>
        <dbReference type="Proteomes" id="UP000694886"/>
    </source>
</evidence>
<feature type="compositionally biased region" description="Polar residues" evidence="1">
    <location>
        <begin position="162"/>
        <end position="173"/>
    </location>
</feature>
<dbReference type="GeneID" id="108661554"/>
<sequence length="452" mass="50907">MAKSIDEAYNLLEEMATNNYQWPTEQAIHRKIAGIHDVDAFLALSAQIIMQVISVQAQKRQCNLWVIDNRIIPTPTLTTQGGGIILNQSSPSTLRPNAPLVFHQQAGTPISEKKPTMEDLLRQYMTQNDNIIQSQIALIQSQAASIQNLETQVGQLTNLLDNRPQGTLPSDTKVNPRRDSKKQVMAITLRSEKEVEHSVKQANSQDELVENKTVIETVDKQSQKKEAKRKLKDFETITLIEEYSAIIHNKLPPKLRDQGSFSIPYSIVNFNFSKALCDLSVGVSIMPLSVPRRIGLKGIQHTIVTLQLVDRTIRHPCGVIKNVLLKLGKLFILIYFIVLETEEDEEVLTILRHPFLATTGALIDVREGRITFRVRDEVVEFTIFNTTMSPSTTTHCYRVDLADKDEGNPTPPSTSKQASTHELEPLPLHLNMKQCYDVQNLPPFSDLDFEVG</sequence>
<reference evidence="3" key="2">
    <citation type="submission" date="2025-08" db="UniProtKB">
        <authorList>
            <consortium name="RefSeq"/>
        </authorList>
    </citation>
    <scope>IDENTIFICATION</scope>
</reference>
<evidence type="ECO:0000256" key="1">
    <source>
        <dbReference type="SAM" id="MobiDB-lite"/>
    </source>
</evidence>
<dbReference type="Proteomes" id="UP000694886">
    <property type="component" value="Chromosome 4"/>
</dbReference>
<dbReference type="InterPro" id="IPR021109">
    <property type="entry name" value="Peptidase_aspartic_dom_sf"/>
</dbReference>
<gene>
    <name evidence="3" type="primary">LOC108661554</name>
</gene>
<name>A0AB32W8U4_THECC</name>
<dbReference type="RefSeq" id="XP_017974473.1">
    <property type="nucleotide sequence ID" value="XM_018118984.1"/>
</dbReference>
<dbReference type="KEGG" id="tcc:108661554"/>
<evidence type="ECO:0000313" key="3">
    <source>
        <dbReference type="RefSeq" id="XP_017974473.1"/>
    </source>
</evidence>
<dbReference type="Gene3D" id="2.40.70.10">
    <property type="entry name" value="Acid Proteases"/>
    <property type="match status" value="1"/>
</dbReference>
<feature type="region of interest" description="Disordered" evidence="1">
    <location>
        <begin position="162"/>
        <end position="181"/>
    </location>
</feature>